<keyword evidence="3" id="KW-1185">Reference proteome</keyword>
<comment type="caution">
    <text evidence="2">The sequence shown here is derived from an EMBL/GenBank/DDBJ whole genome shotgun (WGS) entry which is preliminary data.</text>
</comment>
<evidence type="ECO:0000313" key="2">
    <source>
        <dbReference type="EMBL" id="ETE60218.1"/>
    </source>
</evidence>
<evidence type="ECO:0000259" key="1">
    <source>
        <dbReference type="Pfam" id="PF03732"/>
    </source>
</evidence>
<dbReference type="EMBL" id="AZIM01004853">
    <property type="protein sequence ID" value="ETE60218.1"/>
    <property type="molecule type" value="Genomic_DNA"/>
</dbReference>
<dbReference type="Pfam" id="PF03732">
    <property type="entry name" value="Retrotrans_gag"/>
    <property type="match status" value="1"/>
</dbReference>
<reference evidence="2 3" key="1">
    <citation type="journal article" date="2013" name="Proc. Natl. Acad. Sci. U.S.A.">
        <title>The king cobra genome reveals dynamic gene evolution and adaptation in the snake venom system.</title>
        <authorList>
            <person name="Vonk F.J."/>
            <person name="Casewell N.R."/>
            <person name="Henkel C.V."/>
            <person name="Heimberg A.M."/>
            <person name="Jansen H.J."/>
            <person name="McCleary R.J."/>
            <person name="Kerkkamp H.M."/>
            <person name="Vos R.A."/>
            <person name="Guerreiro I."/>
            <person name="Calvete J.J."/>
            <person name="Wuster W."/>
            <person name="Woods A.E."/>
            <person name="Logan J.M."/>
            <person name="Harrison R.A."/>
            <person name="Castoe T.A."/>
            <person name="de Koning A.P."/>
            <person name="Pollock D.D."/>
            <person name="Yandell M."/>
            <person name="Calderon D."/>
            <person name="Renjifo C."/>
            <person name="Currier R.B."/>
            <person name="Salgado D."/>
            <person name="Pla D."/>
            <person name="Sanz L."/>
            <person name="Hyder A.S."/>
            <person name="Ribeiro J.M."/>
            <person name="Arntzen J.W."/>
            <person name="van den Thillart G.E."/>
            <person name="Boetzer M."/>
            <person name="Pirovano W."/>
            <person name="Dirks R.P."/>
            <person name="Spaink H.P."/>
            <person name="Duboule D."/>
            <person name="McGlinn E."/>
            <person name="Kini R.M."/>
            <person name="Richardson M.K."/>
        </authorList>
    </citation>
    <scope>NUCLEOTIDE SEQUENCE</scope>
    <source>
        <tissue evidence="2">Blood</tissue>
    </source>
</reference>
<proteinExistence type="predicted"/>
<name>V8NF03_OPHHA</name>
<accession>V8NF03</accession>
<sequence length="218" mass="24885">MMVCVAIPPPQPLAQPSWGPAGVLGQTQQPPAWQVPPGWAYNLRQGWVQAQWVPTAVLVPPPPPAHPATLPYFKAALDGSLDKLAFYLNWVWANIDHYRENYPNDEEIIIAITENLKNWVTQLHDEGTPKLGDVDELLQEMRKRFEDTAQGLDAEAEIKAIRQKGCLAKEYIGEFQRLTGRLSYWPKCLLVHYFKEVPDWELHNAWVCQGVPHCINDW</sequence>
<dbReference type="AlphaFoldDB" id="V8NF03"/>
<organism evidence="2 3">
    <name type="scientific">Ophiophagus hannah</name>
    <name type="common">King cobra</name>
    <name type="synonym">Naja hannah</name>
    <dbReference type="NCBI Taxonomy" id="8665"/>
    <lineage>
        <taxon>Eukaryota</taxon>
        <taxon>Metazoa</taxon>
        <taxon>Chordata</taxon>
        <taxon>Craniata</taxon>
        <taxon>Vertebrata</taxon>
        <taxon>Euteleostomi</taxon>
        <taxon>Lepidosauria</taxon>
        <taxon>Squamata</taxon>
        <taxon>Bifurcata</taxon>
        <taxon>Unidentata</taxon>
        <taxon>Episquamata</taxon>
        <taxon>Toxicofera</taxon>
        <taxon>Serpentes</taxon>
        <taxon>Colubroidea</taxon>
        <taxon>Elapidae</taxon>
        <taxon>Elapinae</taxon>
        <taxon>Ophiophagus</taxon>
    </lineage>
</organism>
<protein>
    <recommendedName>
        <fullName evidence="1">Retrotransposon gag domain-containing protein</fullName>
    </recommendedName>
</protein>
<dbReference type="Proteomes" id="UP000018936">
    <property type="component" value="Unassembled WGS sequence"/>
</dbReference>
<dbReference type="InterPro" id="IPR005162">
    <property type="entry name" value="Retrotrans_gag_dom"/>
</dbReference>
<evidence type="ECO:0000313" key="3">
    <source>
        <dbReference type="Proteomes" id="UP000018936"/>
    </source>
</evidence>
<gene>
    <name evidence="2" type="ORF">L345_14041</name>
</gene>
<feature type="non-terminal residue" evidence="2">
    <location>
        <position position="1"/>
    </location>
</feature>
<feature type="domain" description="Retrotransposon gag" evidence="1">
    <location>
        <begin position="112"/>
        <end position="183"/>
    </location>
</feature>